<proteinExistence type="predicted"/>
<evidence type="ECO:0000313" key="1">
    <source>
        <dbReference type="EMBL" id="GGB22122.1"/>
    </source>
</evidence>
<evidence type="ECO:0000313" key="2">
    <source>
        <dbReference type="Proteomes" id="UP000651977"/>
    </source>
</evidence>
<name>A0ABQ1I9K4_9ALTE</name>
<gene>
    <name evidence="1" type="ORF">GCM10007414_39390</name>
</gene>
<dbReference type="EMBL" id="BMDY01000055">
    <property type="protein sequence ID" value="GGB22122.1"/>
    <property type="molecule type" value="Genomic_DNA"/>
</dbReference>
<dbReference type="Proteomes" id="UP000651977">
    <property type="component" value="Unassembled WGS sequence"/>
</dbReference>
<organism evidence="1 2">
    <name type="scientific">Agarivorans gilvus</name>
    <dbReference type="NCBI Taxonomy" id="680279"/>
    <lineage>
        <taxon>Bacteria</taxon>
        <taxon>Pseudomonadati</taxon>
        <taxon>Pseudomonadota</taxon>
        <taxon>Gammaproteobacteria</taxon>
        <taxon>Alteromonadales</taxon>
        <taxon>Alteromonadaceae</taxon>
        <taxon>Agarivorans</taxon>
    </lineage>
</organism>
<accession>A0ABQ1I9K4</accession>
<sequence length="431" mass="45719">MRFAVVGKDSITVKQQGSCANGSSICPSINVTGPDIAVTKKASNFKFSVNAPSSSGRNVANLKDFIGSISNGYDSYQSYQLKAQGCSSGQSSAEVHAYDPYQWDGRLTLGYVNKWEVTSSLKGKMGASEWSLETASANNSFSNFLNQLNSIIQQVKSLVGQAENGHGYEIFKSGFSAPKLSIGGGLKLAEREASPDVGLQGNLDLKFEPLIGFSFSCDVITAVIKRVFPGKLADPILEARKATKEGVKLGNGKVKASANVEIELSMDGRVDSLLGWEFKPDGRCLPTQGADASKVEAGIGISLKAVTDAKVEVFIISVQIGSEIKAEGAEGAQGVGLLFSAYATEINNQPSMAGKAVFSGMKLVYSYHAKVMVEEASSKGKANSSRRRNGIISRGLSSEKKVSGEKVLLEPITIFDTGRSKQGATLDNVHL</sequence>
<reference evidence="2" key="1">
    <citation type="journal article" date="2019" name="Int. J. Syst. Evol. Microbiol.">
        <title>The Global Catalogue of Microorganisms (GCM) 10K type strain sequencing project: providing services to taxonomists for standard genome sequencing and annotation.</title>
        <authorList>
            <consortium name="The Broad Institute Genomics Platform"/>
            <consortium name="The Broad Institute Genome Sequencing Center for Infectious Disease"/>
            <person name="Wu L."/>
            <person name="Ma J."/>
        </authorList>
    </citation>
    <scope>NUCLEOTIDE SEQUENCE [LARGE SCALE GENOMIC DNA]</scope>
    <source>
        <strain evidence="2">CGMCC 1.10131</strain>
    </source>
</reference>
<comment type="caution">
    <text evidence="1">The sequence shown here is derived from an EMBL/GenBank/DDBJ whole genome shotgun (WGS) entry which is preliminary data.</text>
</comment>
<protein>
    <submittedName>
        <fullName evidence="1">Uncharacterized protein</fullName>
    </submittedName>
</protein>
<keyword evidence="2" id="KW-1185">Reference proteome</keyword>